<evidence type="ECO:0000259" key="8">
    <source>
        <dbReference type="Pfam" id="PF14693"/>
    </source>
</evidence>
<dbReference type="Gene3D" id="2.170.120.20">
    <property type="entry name" value="Ribosomal protein L25, beta domain"/>
    <property type="match status" value="1"/>
</dbReference>
<comment type="subunit">
    <text evidence="5">Part of the 50S ribosomal subunit; part of the 5S rRNA/L5/L18/L25 subcomplex. Contacts the 5S rRNA. Binds to the 5S rRNA independently of L5 and L18.</text>
</comment>
<comment type="similarity">
    <text evidence="5">Belongs to the bacterial ribosomal protein bL25 family. CTC subfamily.</text>
</comment>
<dbReference type="CDD" id="cd00495">
    <property type="entry name" value="Ribosomal_L25_TL5_CTC"/>
    <property type="match status" value="1"/>
</dbReference>
<protein>
    <recommendedName>
        <fullName evidence="5">Large ribosomal subunit protein bL25</fullName>
    </recommendedName>
    <alternativeName>
        <fullName evidence="5">General stress protein CTC</fullName>
    </alternativeName>
</protein>
<dbReference type="InterPro" id="IPR011035">
    <property type="entry name" value="Ribosomal_bL25/Gln-tRNA_synth"/>
</dbReference>
<dbReference type="InterPro" id="IPR020057">
    <property type="entry name" value="Ribosomal_bL25_b-dom"/>
</dbReference>
<feature type="region of interest" description="Disordered" evidence="6">
    <location>
        <begin position="242"/>
        <end position="272"/>
    </location>
</feature>
<evidence type="ECO:0000256" key="1">
    <source>
        <dbReference type="ARBA" id="ARBA00022730"/>
    </source>
</evidence>
<accession>A0A2H0UBL7</accession>
<dbReference type="InterPro" id="IPR001021">
    <property type="entry name" value="Ribosomal_bL25_long"/>
</dbReference>
<evidence type="ECO:0000313" key="10">
    <source>
        <dbReference type="Proteomes" id="UP000231192"/>
    </source>
</evidence>
<dbReference type="Proteomes" id="UP000231192">
    <property type="component" value="Unassembled WGS sequence"/>
</dbReference>
<evidence type="ECO:0000256" key="5">
    <source>
        <dbReference type="HAMAP-Rule" id="MF_01334"/>
    </source>
</evidence>
<evidence type="ECO:0000313" key="9">
    <source>
        <dbReference type="EMBL" id="PIR83801.1"/>
    </source>
</evidence>
<keyword evidence="4 5" id="KW-0687">Ribonucleoprotein</keyword>
<evidence type="ECO:0000256" key="3">
    <source>
        <dbReference type="ARBA" id="ARBA00022980"/>
    </source>
</evidence>
<dbReference type="GO" id="GO:0006412">
    <property type="term" value="P:translation"/>
    <property type="evidence" value="ECO:0007669"/>
    <property type="project" value="UniProtKB-UniRule"/>
</dbReference>
<dbReference type="NCBIfam" id="TIGR00731">
    <property type="entry name" value="bL25_bact_ctc"/>
    <property type="match status" value="1"/>
</dbReference>
<evidence type="ECO:0000256" key="2">
    <source>
        <dbReference type="ARBA" id="ARBA00022884"/>
    </source>
</evidence>
<keyword evidence="1 5" id="KW-0699">rRNA-binding</keyword>
<dbReference type="Pfam" id="PF14693">
    <property type="entry name" value="Ribosomal_TL5_C"/>
    <property type="match status" value="1"/>
</dbReference>
<feature type="domain" description="Large ribosomal subunit protein bL25 L25" evidence="7">
    <location>
        <begin position="66"/>
        <end position="141"/>
    </location>
</feature>
<dbReference type="Gene3D" id="2.40.240.10">
    <property type="entry name" value="Ribosomal Protein L25, Chain P"/>
    <property type="match status" value="1"/>
</dbReference>
<evidence type="ECO:0000256" key="4">
    <source>
        <dbReference type="ARBA" id="ARBA00023274"/>
    </source>
</evidence>
<gene>
    <name evidence="5" type="primary">rplY</name>
    <name evidence="5" type="synonym">ctc</name>
    <name evidence="9" type="ORF">COU18_02340</name>
</gene>
<keyword evidence="3 5" id="KW-0689">Ribosomal protein</keyword>
<feature type="compositionally biased region" description="Basic and acidic residues" evidence="6">
    <location>
        <begin position="249"/>
        <end position="272"/>
    </location>
</feature>
<dbReference type="InterPro" id="IPR029751">
    <property type="entry name" value="Ribosomal_L25_dom"/>
</dbReference>
<dbReference type="GO" id="GO:0008097">
    <property type="term" value="F:5S rRNA binding"/>
    <property type="evidence" value="ECO:0007669"/>
    <property type="project" value="InterPro"/>
</dbReference>
<keyword evidence="2 5" id="KW-0694">RNA-binding</keyword>
<dbReference type="AlphaFoldDB" id="A0A2H0UBL7"/>
<dbReference type="InterPro" id="IPR020930">
    <property type="entry name" value="Ribosomal_uL5_bac-type"/>
</dbReference>
<evidence type="ECO:0000259" key="7">
    <source>
        <dbReference type="Pfam" id="PF01386"/>
    </source>
</evidence>
<dbReference type="SUPFAM" id="SSF50715">
    <property type="entry name" value="Ribosomal protein L25-like"/>
    <property type="match status" value="1"/>
</dbReference>
<dbReference type="InterPro" id="IPR037121">
    <property type="entry name" value="Ribosomal_bL25_C"/>
</dbReference>
<comment type="function">
    <text evidence="5">This is one of the proteins that binds to the 5S RNA in the ribosome where it forms part of the central protuberance.</text>
</comment>
<dbReference type="Pfam" id="PF01386">
    <property type="entry name" value="Ribosomal_L25p"/>
    <property type="match status" value="1"/>
</dbReference>
<dbReference type="EMBL" id="PFBK01000007">
    <property type="protein sequence ID" value="PIR83801.1"/>
    <property type="molecule type" value="Genomic_DNA"/>
</dbReference>
<evidence type="ECO:0000256" key="6">
    <source>
        <dbReference type="SAM" id="MobiDB-lite"/>
    </source>
</evidence>
<comment type="caution">
    <text evidence="9">The sequence shown here is derived from an EMBL/GenBank/DDBJ whole genome shotgun (WGS) entry which is preliminary data.</text>
</comment>
<organism evidence="9 10">
    <name type="scientific">Candidatus Kaiserbacteria bacterium CG10_big_fil_rev_8_21_14_0_10_51_14</name>
    <dbReference type="NCBI Taxonomy" id="1974610"/>
    <lineage>
        <taxon>Bacteria</taxon>
        <taxon>Candidatus Kaiseribacteriota</taxon>
    </lineage>
</organism>
<dbReference type="PANTHER" id="PTHR33284">
    <property type="entry name" value="RIBOSOMAL PROTEIN L25/GLN-TRNA SYNTHETASE, ANTI-CODON-BINDING DOMAIN-CONTAINING PROTEIN"/>
    <property type="match status" value="1"/>
</dbReference>
<dbReference type="InterPro" id="IPR020056">
    <property type="entry name" value="Rbsml_bL25/Gln-tRNA_synth_N"/>
</dbReference>
<reference evidence="10" key="1">
    <citation type="submission" date="2017-09" db="EMBL/GenBank/DDBJ databases">
        <title>Depth-based differentiation of microbial function through sediment-hosted aquifers and enrichment of novel symbionts in the deep terrestrial subsurface.</title>
        <authorList>
            <person name="Probst A.J."/>
            <person name="Ladd B."/>
            <person name="Jarett J.K."/>
            <person name="Geller-Mcgrath D.E."/>
            <person name="Sieber C.M.K."/>
            <person name="Emerson J.B."/>
            <person name="Anantharaman K."/>
            <person name="Thomas B.C."/>
            <person name="Malmstrom R."/>
            <person name="Stieglmeier M."/>
            <person name="Klingl A."/>
            <person name="Woyke T."/>
            <person name="Ryan C.M."/>
            <person name="Banfield J.F."/>
        </authorList>
    </citation>
    <scope>NUCLEOTIDE SEQUENCE [LARGE SCALE GENOMIC DNA]</scope>
</reference>
<name>A0A2H0UBL7_9BACT</name>
<dbReference type="GO" id="GO:0022625">
    <property type="term" value="C:cytosolic large ribosomal subunit"/>
    <property type="evidence" value="ECO:0007669"/>
    <property type="project" value="TreeGrafter"/>
</dbReference>
<proteinExistence type="inferred from homology"/>
<dbReference type="GO" id="GO:0003735">
    <property type="term" value="F:structural constituent of ribosome"/>
    <property type="evidence" value="ECO:0007669"/>
    <property type="project" value="InterPro"/>
</dbReference>
<dbReference type="PANTHER" id="PTHR33284:SF1">
    <property type="entry name" value="RIBOSOMAL PROTEIN L25_GLN-TRNA SYNTHETASE, ANTI-CODON-BINDING DOMAIN-CONTAINING PROTEIN"/>
    <property type="match status" value="1"/>
</dbReference>
<dbReference type="HAMAP" id="MF_01334">
    <property type="entry name" value="Ribosomal_bL25_CTC"/>
    <property type="match status" value="1"/>
</dbReference>
<feature type="domain" description="Large ribosomal subunit protein bL25 beta" evidence="8">
    <location>
        <begin position="149"/>
        <end position="231"/>
    </location>
</feature>
<sequence>MFGMPHPTLLAFISSTISHNRYIVRPRFLTGFIEKSVPYCATAYFAYNPRVMSAMELEVLARGDMDSAEVLRERGTVPAVLYGPKEKTMSVAINARKLEQLWKAAGETSIVTLKGVGEDKTALIHDAQFHPVTGVLLHVDFYIPEKGKKVEIEVSLEFTGVAPAEKSGHILVKTLHELEIKVDPLELPHSLTVDLSILENVGDHIVARDIALPPSAELITNAEEIVASVKEFKEEAEEIAPAPETAIIGEEKKAEGAEGESAEAKPEAKEGK</sequence>